<protein>
    <recommendedName>
        <fullName evidence="4">NACHT domain-containing protein</fullName>
    </recommendedName>
</protein>
<dbReference type="AlphaFoldDB" id="A0A444RPE4"/>
<evidence type="ECO:0000259" key="4">
    <source>
        <dbReference type="PROSITE" id="PS50837"/>
    </source>
</evidence>
<feature type="domain" description="NACHT" evidence="4">
    <location>
        <begin position="230"/>
        <end position="379"/>
    </location>
</feature>
<name>A0A444RPE4_VERDA</name>
<dbReference type="Pfam" id="PF12796">
    <property type="entry name" value="Ank_2"/>
    <property type="match status" value="1"/>
</dbReference>
<evidence type="ECO:0000313" key="6">
    <source>
        <dbReference type="Proteomes" id="UP000288725"/>
    </source>
</evidence>
<evidence type="ECO:0000313" key="5">
    <source>
        <dbReference type="EMBL" id="RXG42966.1"/>
    </source>
</evidence>
<dbReference type="PROSITE" id="PS50088">
    <property type="entry name" value="ANK_REPEAT"/>
    <property type="match status" value="1"/>
</dbReference>
<gene>
    <name evidence="5" type="ORF">VDGE_02190</name>
</gene>
<dbReference type="PROSITE" id="PS50297">
    <property type="entry name" value="ANK_REP_REGION"/>
    <property type="match status" value="1"/>
</dbReference>
<dbReference type="InterPro" id="IPR056884">
    <property type="entry name" value="NPHP3-like_N"/>
</dbReference>
<feature type="repeat" description="ANK" evidence="2">
    <location>
        <begin position="708"/>
        <end position="740"/>
    </location>
</feature>
<keyword evidence="2" id="KW-0040">ANK repeat</keyword>
<dbReference type="PANTHER" id="PTHR10039:SF5">
    <property type="entry name" value="NACHT DOMAIN-CONTAINING PROTEIN"/>
    <property type="match status" value="1"/>
</dbReference>
<dbReference type="PANTHER" id="PTHR10039">
    <property type="entry name" value="AMELOGENIN"/>
    <property type="match status" value="1"/>
</dbReference>
<dbReference type="EMBL" id="RSDZ01000119">
    <property type="protein sequence ID" value="RXG42966.1"/>
    <property type="molecule type" value="Genomic_DNA"/>
</dbReference>
<dbReference type="Proteomes" id="UP000288725">
    <property type="component" value="Chromosome 7"/>
</dbReference>
<dbReference type="SMART" id="SM00248">
    <property type="entry name" value="ANK"/>
    <property type="match status" value="3"/>
</dbReference>
<organism evidence="5 6">
    <name type="scientific">Verticillium dahliae</name>
    <name type="common">Verticillium wilt</name>
    <dbReference type="NCBI Taxonomy" id="27337"/>
    <lineage>
        <taxon>Eukaryota</taxon>
        <taxon>Fungi</taxon>
        <taxon>Dikarya</taxon>
        <taxon>Ascomycota</taxon>
        <taxon>Pezizomycotina</taxon>
        <taxon>Sordariomycetes</taxon>
        <taxon>Hypocreomycetidae</taxon>
        <taxon>Glomerellales</taxon>
        <taxon>Plectosphaerellaceae</taxon>
        <taxon>Verticillium</taxon>
    </lineage>
</organism>
<dbReference type="InterPro" id="IPR002110">
    <property type="entry name" value="Ankyrin_rpt"/>
</dbReference>
<sequence>MDPLSIAGTTAGLLTLTAQIITRGYACMMRLKSNDDDVRTAVNDVSSFSGILMAIESQCKERGDDIASPMSHLIIKNQPLWRKKVDECEAVLVEMLEILDSLTKANKAQLLIKGNSLWEKLQKSTTQTETSKSFFILCLQLQNNEDIRSSQKISGKIMSSLDRLRDEQDRARQEAKLKERKEQQHGMMEWLGFPGEAMQDDLINTGHPGSSQWLFEREEFIDWLTADGQSGLWLRGPQGAGKTIIVSRVIDFIQTQCLDQDAVLLFHFCRFTDEATRSQDQLLGALITQLLDNLPEDSPLPDTLTSMMKRSRFSSYPRVSRLKPVFLELCKAHAMVYIVVDGLDELDNFKDILGIFRSLNMSQTTSIKLFVSSRPNTELKSAFESYINVEILPEDVESDVQMFMHPGLLVMELATRAGGMFLWAVCQVQYLSRIRTTITPDLIATLPPALESIFENVLMTLEDKDRKMTLRILQLVMFSFRSLDLAEIDEAIAISPSSKSLAGLLRLRQKDAILEMCGCMLSQSPRTKKIQLAHSSVELFATCVRYLSMNDFDSDTFRETFRLALDGGHADSDLQAFAKAPFLDYAVSHLVSHMKKIELVIDSTDHDCTGLADRFFFEDSSRFTSWLLVRQYLDGTYRNPPGSNAYHIAAIYGIEQVFGLGPDQYGLKAQTLDGRNVLHLALENQQWEIVDAILRLGLGDLLSEFDKQGRSPLHVAVELGNSFMVQRLIEGGADPNLASSLNQGRTPIFMAVENKWDELTEYLSGRANLDICLDDGRSLHHVAAQSGSLEWITALER</sequence>
<dbReference type="PROSITE" id="PS50837">
    <property type="entry name" value="NACHT"/>
    <property type="match status" value="1"/>
</dbReference>
<dbReference type="Pfam" id="PF24883">
    <property type="entry name" value="NPHP3_N"/>
    <property type="match status" value="1"/>
</dbReference>
<keyword evidence="1" id="KW-0677">Repeat</keyword>
<proteinExistence type="predicted"/>
<evidence type="ECO:0000256" key="2">
    <source>
        <dbReference type="PROSITE-ProRule" id="PRU00023"/>
    </source>
</evidence>
<dbReference type="InterPro" id="IPR036770">
    <property type="entry name" value="Ankyrin_rpt-contain_sf"/>
</dbReference>
<dbReference type="Gene3D" id="1.25.40.20">
    <property type="entry name" value="Ankyrin repeat-containing domain"/>
    <property type="match status" value="1"/>
</dbReference>
<dbReference type="SUPFAM" id="SSF48403">
    <property type="entry name" value="Ankyrin repeat"/>
    <property type="match status" value="1"/>
</dbReference>
<feature type="region of interest" description="Disordered" evidence="3">
    <location>
        <begin position="164"/>
        <end position="183"/>
    </location>
</feature>
<dbReference type="Gene3D" id="3.40.50.300">
    <property type="entry name" value="P-loop containing nucleotide triphosphate hydrolases"/>
    <property type="match status" value="1"/>
</dbReference>
<dbReference type="InterPro" id="IPR007111">
    <property type="entry name" value="NACHT_NTPase"/>
</dbReference>
<evidence type="ECO:0000256" key="3">
    <source>
        <dbReference type="SAM" id="MobiDB-lite"/>
    </source>
</evidence>
<comment type="caution">
    <text evidence="5">The sequence shown here is derived from an EMBL/GenBank/DDBJ whole genome shotgun (WGS) entry which is preliminary data.</text>
</comment>
<reference evidence="5 6" key="1">
    <citation type="submission" date="2018-12" db="EMBL/GenBank/DDBJ databases">
        <title>Genome of Verticillium dahliae isolate Getta Getta.</title>
        <authorList>
            <person name="Gardiner D.M."/>
        </authorList>
    </citation>
    <scope>NUCLEOTIDE SEQUENCE [LARGE SCALE GENOMIC DNA]</scope>
    <source>
        <strain evidence="5 6">Getta Getta</strain>
    </source>
</reference>
<dbReference type="InterPro" id="IPR027417">
    <property type="entry name" value="P-loop_NTPase"/>
</dbReference>
<evidence type="ECO:0000256" key="1">
    <source>
        <dbReference type="ARBA" id="ARBA00022737"/>
    </source>
</evidence>
<accession>A0A444RPE4</accession>
<dbReference type="SUPFAM" id="SSF52540">
    <property type="entry name" value="P-loop containing nucleoside triphosphate hydrolases"/>
    <property type="match status" value="1"/>
</dbReference>